<feature type="domain" description="YidE/YbjL duplication" evidence="9">
    <location>
        <begin position="56"/>
        <end position="126"/>
    </location>
</feature>
<dbReference type="PATRIC" id="fig|1006551.4.peg.3130"/>
<feature type="transmembrane region" description="Helical" evidence="8">
    <location>
        <begin position="100"/>
        <end position="126"/>
    </location>
</feature>
<evidence type="ECO:0000256" key="6">
    <source>
        <dbReference type="ARBA" id="ARBA00022989"/>
    </source>
</evidence>
<dbReference type="HOGENOM" id="CLU_158546_0_0_6"/>
<reference evidence="10 11" key="1">
    <citation type="journal article" date="2012" name="J. Bacteriol.">
        <title>Complete genome sequence of Klebsiella oxytoca KCTC 1686, used in production of 2,3-butanediol.</title>
        <authorList>
            <person name="Shin S.H."/>
            <person name="Kim S."/>
            <person name="Kim J.Y."/>
            <person name="Lee S."/>
            <person name="Um Y."/>
            <person name="Oh M.K."/>
            <person name="Kim Y.R."/>
            <person name="Lee J."/>
            <person name="Yang K.S."/>
        </authorList>
    </citation>
    <scope>NUCLEOTIDE SEQUENCE [LARGE SCALE GENOMIC DNA]</scope>
    <source>
        <strain evidence="11">ATCC 8724 / DSM 4798 / JCM 20051 / NBRC 3318 / NRRL B-199 / KCTC 1686</strain>
    </source>
</reference>
<dbReference type="PANTHER" id="PTHR30445:SF10">
    <property type="entry name" value="TRANSPORT PROTEIN YBJL-RELATED"/>
    <property type="match status" value="1"/>
</dbReference>
<evidence type="ECO:0000256" key="3">
    <source>
        <dbReference type="ARBA" id="ARBA00022448"/>
    </source>
</evidence>
<proteinExistence type="inferred from homology"/>
<gene>
    <name evidence="10" type="ordered locus">KOX_15645</name>
</gene>
<organism evidence="10 11">
    <name type="scientific">Klebsiella michiganensis (strain ATCC 8724 / DSM 4798 / JCM 20051 / NBRC 3318 / NRRL B-199 / KCTC 1686 / BUCSAV 143 / CCM 1901)</name>
    <dbReference type="NCBI Taxonomy" id="1006551"/>
    <lineage>
        <taxon>Bacteria</taxon>
        <taxon>Pseudomonadati</taxon>
        <taxon>Pseudomonadota</taxon>
        <taxon>Gammaproteobacteria</taxon>
        <taxon>Enterobacterales</taxon>
        <taxon>Enterobacteriaceae</taxon>
        <taxon>Klebsiella/Raoultella group</taxon>
        <taxon>Klebsiella</taxon>
    </lineage>
</organism>
<dbReference type="Proteomes" id="UP000007843">
    <property type="component" value="Chromosome"/>
</dbReference>
<dbReference type="PANTHER" id="PTHR30445">
    <property type="entry name" value="K(+)_H(+) ANTIPORTER SUBUNIT KHTT"/>
    <property type="match status" value="1"/>
</dbReference>
<accession>A0A0H3H937</accession>
<keyword evidence="4" id="KW-1003">Cell membrane</keyword>
<feature type="transmembrane region" description="Helical" evidence="8">
    <location>
        <begin position="52"/>
        <end position="69"/>
    </location>
</feature>
<dbReference type="AlphaFoldDB" id="A0A0H3H937"/>
<evidence type="ECO:0000313" key="11">
    <source>
        <dbReference type="Proteomes" id="UP000007843"/>
    </source>
</evidence>
<dbReference type="KEGG" id="kox:KOX_15645"/>
<dbReference type="EMBL" id="CP003218">
    <property type="protein sequence ID" value="AEX04853.1"/>
    <property type="molecule type" value="Genomic_DNA"/>
</dbReference>
<protein>
    <submittedName>
        <fullName evidence="10">Putative transporter</fullName>
    </submittedName>
</protein>
<evidence type="ECO:0000256" key="2">
    <source>
        <dbReference type="ARBA" id="ARBA00009854"/>
    </source>
</evidence>
<keyword evidence="7 8" id="KW-0472">Membrane</keyword>
<evidence type="ECO:0000256" key="5">
    <source>
        <dbReference type="ARBA" id="ARBA00022692"/>
    </source>
</evidence>
<keyword evidence="3" id="KW-0813">Transport</keyword>
<sequence length="131" mass="14098">MLVITGCQNSVRDNANTGPTLDQITISFNNLLVNEKLAFVNINVADLLNGNYILLLFVVLALGLCLGKLRLGSVQLGNSIGVLVVSLLLGQQHFSINTDALNLGFMLFIFCVGVEAGPNFFSFFFATAKIT</sequence>
<dbReference type="InterPro" id="IPR006512">
    <property type="entry name" value="YidE_YbjL"/>
</dbReference>
<feature type="transmembrane region" description="Helical" evidence="8">
    <location>
        <begin position="76"/>
        <end position="94"/>
    </location>
</feature>
<dbReference type="GO" id="GO:0005886">
    <property type="term" value="C:plasma membrane"/>
    <property type="evidence" value="ECO:0007669"/>
    <property type="project" value="UniProtKB-SubCell"/>
</dbReference>
<dbReference type="InterPro" id="IPR050144">
    <property type="entry name" value="AAE_transporter"/>
</dbReference>
<name>A0A0H3H937_KLEM8</name>
<evidence type="ECO:0000256" key="4">
    <source>
        <dbReference type="ARBA" id="ARBA00022475"/>
    </source>
</evidence>
<keyword evidence="6 8" id="KW-1133">Transmembrane helix</keyword>
<comment type="similarity">
    <text evidence="2">Belongs to the AAE transporter (TC 2.A.81) family.</text>
</comment>
<keyword evidence="5 8" id="KW-0812">Transmembrane</keyword>
<evidence type="ECO:0000256" key="1">
    <source>
        <dbReference type="ARBA" id="ARBA00004651"/>
    </source>
</evidence>
<evidence type="ECO:0000313" key="10">
    <source>
        <dbReference type="EMBL" id="AEX04853.1"/>
    </source>
</evidence>
<evidence type="ECO:0000256" key="8">
    <source>
        <dbReference type="SAM" id="Phobius"/>
    </source>
</evidence>
<dbReference type="Pfam" id="PF06826">
    <property type="entry name" value="Asp-Al_Ex"/>
    <property type="match status" value="1"/>
</dbReference>
<evidence type="ECO:0000259" key="9">
    <source>
        <dbReference type="Pfam" id="PF06826"/>
    </source>
</evidence>
<comment type="subcellular location">
    <subcellularLocation>
        <location evidence="1">Cell membrane</location>
        <topology evidence="1">Multi-pass membrane protein</topology>
    </subcellularLocation>
</comment>
<evidence type="ECO:0000256" key="7">
    <source>
        <dbReference type="ARBA" id="ARBA00023136"/>
    </source>
</evidence>